<evidence type="ECO:0000256" key="1">
    <source>
        <dbReference type="SAM" id="MobiDB-lite"/>
    </source>
</evidence>
<keyword evidence="3" id="KW-1185">Reference proteome</keyword>
<reference evidence="2 3" key="1">
    <citation type="journal article" date="2014" name="Science">
        <title>Plant genetics. Early allopolyploid evolution in the post-Neolithic Brassica napus oilseed genome.</title>
        <authorList>
            <person name="Chalhoub B."/>
            <person name="Denoeud F."/>
            <person name="Liu S."/>
            <person name="Parkin I.A."/>
            <person name="Tang H."/>
            <person name="Wang X."/>
            <person name="Chiquet J."/>
            <person name="Belcram H."/>
            <person name="Tong C."/>
            <person name="Samans B."/>
            <person name="Correa M."/>
            <person name="Da Silva C."/>
            <person name="Just J."/>
            <person name="Falentin C."/>
            <person name="Koh C.S."/>
            <person name="Le Clainche I."/>
            <person name="Bernard M."/>
            <person name="Bento P."/>
            <person name="Noel B."/>
            <person name="Labadie K."/>
            <person name="Alberti A."/>
            <person name="Charles M."/>
            <person name="Arnaud D."/>
            <person name="Guo H."/>
            <person name="Daviaud C."/>
            <person name="Alamery S."/>
            <person name="Jabbari K."/>
            <person name="Zhao M."/>
            <person name="Edger P.P."/>
            <person name="Chelaifa H."/>
            <person name="Tack D."/>
            <person name="Lassalle G."/>
            <person name="Mestiri I."/>
            <person name="Schnel N."/>
            <person name="Le Paslier M.C."/>
            <person name="Fan G."/>
            <person name="Renault V."/>
            <person name="Bayer P.E."/>
            <person name="Golicz A.A."/>
            <person name="Manoli S."/>
            <person name="Lee T.H."/>
            <person name="Thi V.H."/>
            <person name="Chalabi S."/>
            <person name="Hu Q."/>
            <person name="Fan C."/>
            <person name="Tollenaere R."/>
            <person name="Lu Y."/>
            <person name="Battail C."/>
            <person name="Shen J."/>
            <person name="Sidebottom C.H."/>
            <person name="Wang X."/>
            <person name="Canaguier A."/>
            <person name="Chauveau A."/>
            <person name="Berard A."/>
            <person name="Deniot G."/>
            <person name="Guan M."/>
            <person name="Liu Z."/>
            <person name="Sun F."/>
            <person name="Lim Y.P."/>
            <person name="Lyons E."/>
            <person name="Town C.D."/>
            <person name="Bancroft I."/>
            <person name="Wang X."/>
            <person name="Meng J."/>
            <person name="Ma J."/>
            <person name="Pires J.C."/>
            <person name="King G.J."/>
            <person name="Brunel D."/>
            <person name="Delourme R."/>
            <person name="Renard M."/>
            <person name="Aury J.M."/>
            <person name="Adams K.L."/>
            <person name="Batley J."/>
            <person name="Snowdon R.J."/>
            <person name="Tost J."/>
            <person name="Edwards D."/>
            <person name="Zhou Y."/>
            <person name="Hua W."/>
            <person name="Sharpe A.G."/>
            <person name="Paterson A.H."/>
            <person name="Guan C."/>
            <person name="Wincker P."/>
        </authorList>
    </citation>
    <scope>NUCLEOTIDE SEQUENCE [LARGE SCALE GENOMIC DNA]</scope>
    <source>
        <strain evidence="3">cv. Darmor-bzh</strain>
    </source>
</reference>
<dbReference type="Proteomes" id="UP000028999">
    <property type="component" value="Unassembled WGS sequence"/>
</dbReference>
<gene>
    <name evidence="2" type="primary">BnaC07g48430D</name>
    <name evidence="2" type="ORF">GSBRNA2T00008456001</name>
</gene>
<dbReference type="Gramene" id="CDY53044">
    <property type="protein sequence ID" value="CDY53044"/>
    <property type="gene ID" value="GSBRNA2T00008456001"/>
</dbReference>
<dbReference type="AlphaFoldDB" id="A0A078IUF4"/>
<organism evidence="2 3">
    <name type="scientific">Brassica napus</name>
    <name type="common">Rape</name>
    <dbReference type="NCBI Taxonomy" id="3708"/>
    <lineage>
        <taxon>Eukaryota</taxon>
        <taxon>Viridiplantae</taxon>
        <taxon>Streptophyta</taxon>
        <taxon>Embryophyta</taxon>
        <taxon>Tracheophyta</taxon>
        <taxon>Spermatophyta</taxon>
        <taxon>Magnoliopsida</taxon>
        <taxon>eudicotyledons</taxon>
        <taxon>Gunneridae</taxon>
        <taxon>Pentapetalae</taxon>
        <taxon>rosids</taxon>
        <taxon>malvids</taxon>
        <taxon>Brassicales</taxon>
        <taxon>Brassicaceae</taxon>
        <taxon>Brassiceae</taxon>
        <taxon>Brassica</taxon>
    </lineage>
</organism>
<evidence type="ECO:0000313" key="2">
    <source>
        <dbReference type="EMBL" id="CDY53044.1"/>
    </source>
</evidence>
<sequence length="124" mass="13728">MSASVICFMSSRSLVIALNDVIQSKHSALRITQCLAIFLPTETFSKSSVDHGEFSSSSFRVEGRFAFTRCLASGSVSVNQKVESNEKSAKRKRKNRIHGDKAKVNFPEEMIPCVSKKCHTPKTS</sequence>
<evidence type="ECO:0000313" key="3">
    <source>
        <dbReference type="Proteomes" id="UP000028999"/>
    </source>
</evidence>
<proteinExistence type="predicted"/>
<name>A0A078IUF4_BRANA</name>
<protein>
    <submittedName>
        <fullName evidence="2">BnaC07g48430D protein</fullName>
    </submittedName>
</protein>
<dbReference type="PaxDb" id="3708-A0A078IUF4"/>
<feature type="region of interest" description="Disordered" evidence="1">
    <location>
        <begin position="82"/>
        <end position="102"/>
    </location>
</feature>
<accession>A0A078IUF4</accession>
<dbReference type="EMBL" id="LK033158">
    <property type="protein sequence ID" value="CDY53044.1"/>
    <property type="molecule type" value="Genomic_DNA"/>
</dbReference>